<dbReference type="SMART" id="SM00433">
    <property type="entry name" value="TOP2c"/>
    <property type="match status" value="1"/>
</dbReference>
<evidence type="ECO:0000259" key="16">
    <source>
        <dbReference type="PROSITE" id="PS52040"/>
    </source>
</evidence>
<dbReference type="GO" id="GO:0000712">
    <property type="term" value="P:resolution of meiotic recombination intermediates"/>
    <property type="evidence" value="ECO:0007669"/>
    <property type="project" value="TreeGrafter"/>
</dbReference>
<dbReference type="InterPro" id="IPR006171">
    <property type="entry name" value="TOPRIM_dom"/>
</dbReference>
<dbReference type="CDD" id="cd03481">
    <property type="entry name" value="TopoIIA_Trans_ScTopoIIA"/>
    <property type="match status" value="1"/>
</dbReference>
<protein>
    <recommendedName>
        <fullName evidence="13">DNA topoisomerase 2</fullName>
        <ecNumber evidence="13">5.6.2.2</ecNumber>
    </recommendedName>
</protein>
<keyword evidence="8" id="KW-0460">Magnesium</keyword>
<evidence type="ECO:0000256" key="1">
    <source>
        <dbReference type="ARBA" id="ARBA00000185"/>
    </source>
</evidence>
<feature type="compositionally biased region" description="Basic residues" evidence="14">
    <location>
        <begin position="330"/>
        <end position="343"/>
    </location>
</feature>
<dbReference type="SUPFAM" id="SSF55874">
    <property type="entry name" value="ATPase domain of HSP90 chaperone/DNA topoisomerase II/histidine kinase"/>
    <property type="match status" value="1"/>
</dbReference>
<dbReference type="CDD" id="cd16930">
    <property type="entry name" value="HATPase_TopII-like"/>
    <property type="match status" value="1"/>
</dbReference>
<dbReference type="Pfam" id="PF00204">
    <property type="entry name" value="DNA_gyraseB"/>
    <property type="match status" value="1"/>
</dbReference>
<evidence type="ECO:0000259" key="15">
    <source>
        <dbReference type="PROSITE" id="PS50880"/>
    </source>
</evidence>
<keyword evidence="7 13" id="KW-0067">ATP-binding</keyword>
<dbReference type="InterPro" id="IPR031660">
    <property type="entry name" value="TOPRIM_C"/>
</dbReference>
<evidence type="ECO:0000256" key="14">
    <source>
        <dbReference type="SAM" id="MobiDB-lite"/>
    </source>
</evidence>
<evidence type="ECO:0000256" key="11">
    <source>
        <dbReference type="ARBA" id="ARBA00023235"/>
    </source>
</evidence>
<evidence type="ECO:0000256" key="13">
    <source>
        <dbReference type="RuleBase" id="RU362094"/>
    </source>
</evidence>
<comment type="function">
    <text evidence="13">Control of topological states of DNA by transient breakage and subsequent rejoining of DNA strands. Topoisomerase II makes double-strand breaks.</text>
</comment>
<feature type="compositionally biased region" description="Basic residues" evidence="14">
    <location>
        <begin position="1635"/>
        <end position="1656"/>
    </location>
</feature>
<dbReference type="PRINTS" id="PR01158">
    <property type="entry name" value="TOPISMRASEII"/>
</dbReference>
<dbReference type="GO" id="GO:0003677">
    <property type="term" value="F:DNA binding"/>
    <property type="evidence" value="ECO:0007669"/>
    <property type="project" value="UniProtKB-UniRule"/>
</dbReference>
<dbReference type="GO" id="GO:0000819">
    <property type="term" value="P:sister chromatid segregation"/>
    <property type="evidence" value="ECO:0007669"/>
    <property type="project" value="TreeGrafter"/>
</dbReference>
<feature type="region of interest" description="Disordered" evidence="14">
    <location>
        <begin position="1536"/>
        <end position="1712"/>
    </location>
</feature>
<evidence type="ECO:0000256" key="9">
    <source>
        <dbReference type="ARBA" id="ARBA00023029"/>
    </source>
</evidence>
<evidence type="ECO:0000313" key="17">
    <source>
        <dbReference type="EMBL" id="PFH34188.1"/>
    </source>
</evidence>
<evidence type="ECO:0000256" key="5">
    <source>
        <dbReference type="ARBA" id="ARBA00022723"/>
    </source>
</evidence>
<dbReference type="RefSeq" id="XP_029218197.1">
    <property type="nucleotide sequence ID" value="XM_029365713.1"/>
</dbReference>
<evidence type="ECO:0000256" key="12">
    <source>
        <dbReference type="PROSITE-ProRule" id="PRU01384"/>
    </source>
</evidence>
<dbReference type="GO" id="GO:0006265">
    <property type="term" value="P:DNA topological change"/>
    <property type="evidence" value="ECO:0007669"/>
    <property type="project" value="UniProtKB-UniRule"/>
</dbReference>
<feature type="active site" description="O-(5'-phospho-DNA)-tyrosine intermediate" evidence="12">
    <location>
        <position position="874"/>
    </location>
</feature>
<dbReference type="STRING" id="94643.A0A2A9M6T7"/>
<feature type="region of interest" description="Disordered" evidence="14">
    <location>
        <begin position="1"/>
        <end position="36"/>
    </location>
</feature>
<evidence type="ECO:0000256" key="6">
    <source>
        <dbReference type="ARBA" id="ARBA00022741"/>
    </source>
</evidence>
<dbReference type="PANTHER" id="PTHR10169">
    <property type="entry name" value="DNA TOPOISOMERASE/GYRASE"/>
    <property type="match status" value="1"/>
</dbReference>
<evidence type="ECO:0000256" key="10">
    <source>
        <dbReference type="ARBA" id="ARBA00023125"/>
    </source>
</evidence>
<dbReference type="FunFam" id="3.40.50.670:FF:000001">
    <property type="entry name" value="DNA topoisomerase 2"/>
    <property type="match status" value="2"/>
</dbReference>
<keyword evidence="18" id="KW-1185">Reference proteome</keyword>
<dbReference type="Gene3D" id="3.30.1360.40">
    <property type="match status" value="1"/>
</dbReference>
<dbReference type="InterPro" id="IPR013506">
    <property type="entry name" value="Topo_IIA_bsu_dom2"/>
</dbReference>
<dbReference type="SUPFAM" id="SSF54211">
    <property type="entry name" value="Ribosomal protein S5 domain 2-like"/>
    <property type="match status" value="1"/>
</dbReference>
<comment type="cofactor">
    <cofactor evidence="3">
        <name>Mg(2+)</name>
        <dbReference type="ChEBI" id="CHEBI:18420"/>
    </cofactor>
</comment>
<dbReference type="InterPro" id="IPR001241">
    <property type="entry name" value="Topo_IIA"/>
</dbReference>
<dbReference type="Pfam" id="PF01751">
    <property type="entry name" value="Toprim"/>
    <property type="match status" value="1"/>
</dbReference>
<dbReference type="PROSITE" id="PS00177">
    <property type="entry name" value="TOPOISOMERASE_II"/>
    <property type="match status" value="1"/>
</dbReference>
<comment type="cofactor">
    <cofactor evidence="2">
        <name>Ca(2+)</name>
        <dbReference type="ChEBI" id="CHEBI:29108"/>
    </cofactor>
</comment>
<dbReference type="CDD" id="cd03365">
    <property type="entry name" value="TOPRIM_TopoIIA"/>
    <property type="match status" value="1"/>
</dbReference>
<dbReference type="InterPro" id="IPR013757">
    <property type="entry name" value="Topo_IIA_A_a_sf"/>
</dbReference>
<comment type="caution">
    <text evidence="17">The sequence shown here is derived from an EMBL/GenBank/DDBJ whole genome shotgun (WGS) entry which is preliminary data.</text>
</comment>
<dbReference type="InterPro" id="IPR013760">
    <property type="entry name" value="Topo_IIA-like_dom_sf"/>
</dbReference>
<keyword evidence="5" id="KW-0479">Metal-binding</keyword>
<dbReference type="CDD" id="cd00187">
    <property type="entry name" value="TOP4c"/>
    <property type="match status" value="1"/>
</dbReference>
<feature type="compositionally biased region" description="Acidic residues" evidence="14">
    <location>
        <begin position="1694"/>
        <end position="1712"/>
    </location>
</feature>
<evidence type="ECO:0000256" key="8">
    <source>
        <dbReference type="ARBA" id="ARBA00022842"/>
    </source>
</evidence>
<dbReference type="GO" id="GO:0005524">
    <property type="term" value="F:ATP binding"/>
    <property type="evidence" value="ECO:0007669"/>
    <property type="project" value="UniProtKB-UniRule"/>
</dbReference>
<feature type="compositionally biased region" description="Basic and acidic residues" evidence="14">
    <location>
        <begin position="1624"/>
        <end position="1634"/>
    </location>
</feature>
<dbReference type="FunFam" id="3.30.1490.30:FF:000001">
    <property type="entry name" value="DNA topoisomerase 2"/>
    <property type="match status" value="1"/>
</dbReference>
<dbReference type="VEuPathDB" id="ToxoDB:BESB_073400"/>
<dbReference type="Gene3D" id="1.10.268.10">
    <property type="entry name" value="Topoisomerase, domain 3"/>
    <property type="match status" value="1"/>
</dbReference>
<dbReference type="InterPro" id="IPR034157">
    <property type="entry name" value="TOPRIM_TopoII"/>
</dbReference>
<dbReference type="InterPro" id="IPR002205">
    <property type="entry name" value="Topo_IIA_dom_A"/>
</dbReference>
<dbReference type="EMBL" id="NWUJ01000007">
    <property type="protein sequence ID" value="PFH34188.1"/>
    <property type="molecule type" value="Genomic_DNA"/>
</dbReference>
<proteinExistence type="inferred from homology"/>
<name>A0A2A9M6T7_BESBE</name>
<keyword evidence="6 13" id="KW-0547">Nucleotide-binding</keyword>
<dbReference type="PROSITE" id="PS50880">
    <property type="entry name" value="TOPRIM"/>
    <property type="match status" value="1"/>
</dbReference>
<dbReference type="FunFam" id="3.30.1360.40:FF:000003">
    <property type="entry name" value="DNA topoisomerase 2"/>
    <property type="match status" value="1"/>
</dbReference>
<evidence type="ECO:0000313" key="18">
    <source>
        <dbReference type="Proteomes" id="UP000224006"/>
    </source>
</evidence>
<evidence type="ECO:0000256" key="3">
    <source>
        <dbReference type="ARBA" id="ARBA00001946"/>
    </source>
</evidence>
<comment type="subunit">
    <text evidence="13">Homodimer.</text>
</comment>
<dbReference type="InterPro" id="IPR014721">
    <property type="entry name" value="Ribsml_uS5_D2-typ_fold_subgr"/>
</dbReference>
<dbReference type="Proteomes" id="UP000224006">
    <property type="component" value="Unassembled WGS sequence"/>
</dbReference>
<dbReference type="InterPro" id="IPR036890">
    <property type="entry name" value="HATPase_C_sf"/>
</dbReference>
<feature type="compositionally biased region" description="Acidic residues" evidence="14">
    <location>
        <begin position="311"/>
        <end position="326"/>
    </location>
</feature>
<feature type="compositionally biased region" description="Low complexity" evidence="14">
    <location>
        <begin position="1666"/>
        <end position="1676"/>
    </location>
</feature>
<organism evidence="17 18">
    <name type="scientific">Besnoitia besnoiti</name>
    <name type="common">Apicomplexan protozoan</name>
    <dbReference type="NCBI Taxonomy" id="94643"/>
    <lineage>
        <taxon>Eukaryota</taxon>
        <taxon>Sar</taxon>
        <taxon>Alveolata</taxon>
        <taxon>Apicomplexa</taxon>
        <taxon>Conoidasida</taxon>
        <taxon>Coccidia</taxon>
        <taxon>Eucoccidiorida</taxon>
        <taxon>Eimeriorina</taxon>
        <taxon>Sarcocystidae</taxon>
        <taxon>Besnoitia</taxon>
    </lineage>
</organism>
<dbReference type="Pfam" id="PF16898">
    <property type="entry name" value="TOPRIM_C"/>
    <property type="match status" value="1"/>
</dbReference>
<feature type="compositionally biased region" description="Polar residues" evidence="14">
    <location>
        <begin position="1354"/>
        <end position="1385"/>
    </location>
</feature>
<evidence type="ECO:0000256" key="4">
    <source>
        <dbReference type="ARBA" id="ARBA00011080"/>
    </source>
</evidence>
<dbReference type="FunFam" id="3.90.199.10:FF:000002">
    <property type="entry name" value="DNA topoisomerase 2"/>
    <property type="match status" value="1"/>
</dbReference>
<feature type="region of interest" description="Disordered" evidence="14">
    <location>
        <begin position="298"/>
        <end position="361"/>
    </location>
</feature>
<dbReference type="SMART" id="SM00434">
    <property type="entry name" value="TOP4c"/>
    <property type="match status" value="1"/>
</dbReference>
<feature type="domain" description="Topo IIA-type catalytic" evidence="16">
    <location>
        <begin position="784"/>
        <end position="1247"/>
    </location>
</feature>
<comment type="catalytic activity">
    <reaction evidence="1 12 13">
        <text>ATP-dependent breakage, passage and rejoining of double-stranded DNA.</text>
        <dbReference type="EC" id="5.6.2.2"/>
    </reaction>
</comment>
<keyword evidence="10 12" id="KW-0238">DNA-binding</keyword>
<sequence>MSSSEDEDFQSSPSRSPSPKRANGKKAGGGAKNKTIEQRYQKKSQLEHILLRPDTYIGSTEVHTQALWVMEEGQERMTYKTINYVPGLYKIVDEILVNAADVKARESEEHQGKTLKPGARRMSAIKIDINKATGRISIWNDGEGIPVAIHQEHQVYVPEMIFGQLLTSDNYDDSECRVTGGRNGYGAKLTNIFSREFSVECGDGERKKKFKMTWTRNMGQKSEPEISAFSGTDFVKISFVPDFTKFGMTGLDDDVLCLLRKRAYDLAGTSGVKVFLNGTRIGINSFTEYVDLYLGTGGKKGSRAEEANKSDEEDYDVDSDDDDGEWGGEKKKKRGKATKKRTKKGGDDAGAGEDNEGNGENGVEKKVIKIHDKQWRWEVVISSTDGGQFQQVSFVNSICTTKGGTHVSHVLEPLLAAIVKKANAKNRGGMEIKSAHVKQHLWIFVSCLIVNPAFDSQTKETLTTKPARFGSKCALADKTISGVVKSAIVENVVMWAQTKQQVELRKQMKVGKTKGRERLAGIPKLEDANDAGGRHSQECTLILTEGDSAKTSCLAGLSVVGRDRFGVFPLRGKLLNVRDASFKQLAENKEIQNILKIVGLQVNDRTEDARGLRYGSLMIMTDQDHDGSHIKGLLINMMHHYWPQLLKCRGFLKEFVTPIVKVSKNNVEKAFYTIPEYEQWKRSCNTTGWKIKYYKGLGTSTDREFKEYFNDLAKHQIDFVWSGQHDGELIDMAFNKRRAEDRKRWLQSYREGTYVDHNASSLSYADFVNKELILFSRYDTERSIPQLVDGWKPGQRKVLFACIKKNMKHELKVAQLAGYVSEVSAYHHGEASLQQTIVTMAQRFVGSNNLNFLEPVGQFGSRKEGGKDASAARYIFTKLAFYTRLVFHEADDPILEYEYEEGQRIEPKMYVPVIPTVLVNGSEGIGTGWSSFVPNYNPRDIIANLKRYIDGEEMQRMSPWYRGFKGRIEANAAGTGFETSGLIEKCADDAYQITELPIKRWTQDYKEWLEEQLPTAEKRDTLIADYRDCSSHEEIHFTVKVSEDRLDRPVREGLEKYFKLKTSLSTTNLTLFDPLGRVQRYANELEIIKEFAPVRLEFYNRRKAYCLAMLEKARRILSNRLRFILAVISGELVVSNKRKNVLVEELFSKGYDPMKEIEDAAEAEIRAALKRDATIDDEALAEGADEEGEEEIVAGCTAKDYDYLLGMALWSLTLEKVEDLRGEMREKEVELEDLKRTSVQTLWKRDLDALLVALDKQDEIDEMLLQEGRKFQKKARGGQAALMAKKKGKAAPRGGKAAPRKKKRHSDSSEESISSESSSEEESADDSGEESDEDTYTPPKKAKGGSKVSPPNRGVSSAASRSPSGVNTPASTRHNELDTASSATADLNKKDEKAEGQKTEAGSLRASESGNVPATWKAETMKEEVQDYACPLKAEIEAGVPDGSAFVCGYENADMDVYPPRSSSVSAPVPAPVIAKPLSLLERLKLGSSTSSLLSVGGTKKQLTLEEIFGSKIAKPASASEKPDALATNCENVAAGGATSASSRSQAGKSLFLASEDDASPAKSAGGSASSAAAAAAESGRQSALASQESVREKKRKKVASDSEEDSRKGERTRKKALVLSSDDDAKSEVDSPAKKKSSTPRKPAAKQRAASKKKRASSDDEKSENSSVASPLSSSRPQRRAAATPRKYAISDSSEEDTESDASIDSAEDDE</sequence>
<gene>
    <name evidence="17" type="ORF">BESB_073400</name>
</gene>
<feature type="compositionally biased region" description="Acidic residues" evidence="14">
    <location>
        <begin position="1318"/>
        <end position="1335"/>
    </location>
</feature>
<dbReference type="InterPro" id="IPR018522">
    <property type="entry name" value="TopoIIA_CS"/>
</dbReference>
<dbReference type="OrthoDB" id="276498at2759"/>
<dbReference type="Gene3D" id="3.30.1490.30">
    <property type="match status" value="1"/>
</dbReference>
<accession>A0A2A9M6T7</accession>
<dbReference type="GO" id="GO:0005634">
    <property type="term" value="C:nucleus"/>
    <property type="evidence" value="ECO:0007669"/>
    <property type="project" value="TreeGrafter"/>
</dbReference>
<dbReference type="InterPro" id="IPR020568">
    <property type="entry name" value="Ribosomal_Su5_D2-typ_SF"/>
</dbReference>
<dbReference type="EC" id="5.6.2.2" evidence="13"/>
<dbReference type="FunFam" id="3.30.230.10:FF:000008">
    <property type="entry name" value="DNA topoisomerase 2"/>
    <property type="match status" value="1"/>
</dbReference>
<dbReference type="Pfam" id="PF00521">
    <property type="entry name" value="DNA_topoisoIV"/>
    <property type="match status" value="1"/>
</dbReference>
<evidence type="ECO:0000256" key="2">
    <source>
        <dbReference type="ARBA" id="ARBA00001913"/>
    </source>
</evidence>
<feature type="domain" description="Toprim" evidence="15">
    <location>
        <begin position="539"/>
        <end position="653"/>
    </location>
</feature>
<dbReference type="GeneID" id="40312266"/>
<dbReference type="Gene3D" id="3.30.565.10">
    <property type="entry name" value="Histidine kinase-like ATPase, C-terminal domain"/>
    <property type="match status" value="1"/>
</dbReference>
<dbReference type="Gene3D" id="3.40.50.670">
    <property type="match status" value="1"/>
</dbReference>
<keyword evidence="9 12" id="KW-0799">Topoisomerase</keyword>
<reference evidence="17 18" key="1">
    <citation type="submission" date="2017-09" db="EMBL/GenBank/DDBJ databases">
        <title>Genome sequencing of Besnoitia besnoiti strain Bb-Ger1.</title>
        <authorList>
            <person name="Schares G."/>
            <person name="Venepally P."/>
            <person name="Lorenzi H.A."/>
        </authorList>
    </citation>
    <scope>NUCLEOTIDE SEQUENCE [LARGE SCALE GENOMIC DNA]</scope>
    <source>
        <strain evidence="17 18">Bb-Ger1</strain>
    </source>
</reference>
<dbReference type="InterPro" id="IPR013759">
    <property type="entry name" value="Topo_IIA_B_C"/>
</dbReference>
<feature type="compositionally biased region" description="Basic and acidic residues" evidence="14">
    <location>
        <begin position="1387"/>
        <end position="1398"/>
    </location>
</feature>
<feature type="region of interest" description="Disordered" evidence="14">
    <location>
        <begin position="1270"/>
        <end position="1415"/>
    </location>
</feature>
<dbReference type="InterPro" id="IPR001154">
    <property type="entry name" value="TopoII_euk"/>
</dbReference>
<dbReference type="Gene3D" id="3.30.230.10">
    <property type="match status" value="1"/>
</dbReference>
<dbReference type="FunFam" id="3.30.565.10:FF:000004">
    <property type="entry name" value="DNA topoisomerase 2"/>
    <property type="match status" value="1"/>
</dbReference>
<dbReference type="PANTHER" id="PTHR10169:SF38">
    <property type="entry name" value="DNA TOPOISOMERASE 2"/>
    <property type="match status" value="1"/>
</dbReference>
<dbReference type="InterPro" id="IPR013758">
    <property type="entry name" value="Topo_IIA_A/C_ab"/>
</dbReference>
<dbReference type="Gene3D" id="3.90.199.10">
    <property type="entry name" value="Topoisomerase II, domain 5"/>
    <property type="match status" value="1"/>
</dbReference>
<dbReference type="KEGG" id="bbes:BESB_073400"/>
<dbReference type="GO" id="GO:0003918">
    <property type="term" value="F:DNA topoisomerase type II (double strand cut, ATP-hydrolyzing) activity"/>
    <property type="evidence" value="ECO:0007669"/>
    <property type="project" value="UniProtKB-UniRule"/>
</dbReference>
<dbReference type="InterPro" id="IPR050634">
    <property type="entry name" value="DNA_Topoisomerase_II"/>
</dbReference>
<dbReference type="PROSITE" id="PS52040">
    <property type="entry name" value="TOPO_IIA"/>
    <property type="match status" value="1"/>
</dbReference>
<keyword evidence="11 12" id="KW-0413">Isomerase</keyword>
<dbReference type="PRINTS" id="PR00418">
    <property type="entry name" value="TPI2FAMILY"/>
</dbReference>
<evidence type="ECO:0000256" key="7">
    <source>
        <dbReference type="ARBA" id="ARBA00022840"/>
    </source>
</evidence>
<dbReference type="SUPFAM" id="SSF56719">
    <property type="entry name" value="Type II DNA topoisomerase"/>
    <property type="match status" value="1"/>
</dbReference>
<comment type="similarity">
    <text evidence="4 13">Belongs to the type II topoisomerase family.</text>
</comment>
<feature type="compositionally biased region" description="Low complexity" evidence="14">
    <location>
        <begin position="1536"/>
        <end position="1548"/>
    </location>
</feature>
<dbReference type="GO" id="GO:0046872">
    <property type="term" value="F:metal ion binding"/>
    <property type="evidence" value="ECO:0007669"/>
    <property type="project" value="UniProtKB-KW"/>
</dbReference>
<feature type="compositionally biased region" description="Low complexity" evidence="14">
    <location>
        <begin position="1561"/>
        <end position="1586"/>
    </location>
</feature>